<comment type="caution">
    <text evidence="1">The sequence shown here is derived from an EMBL/GenBank/DDBJ whole genome shotgun (WGS) entry which is preliminary data.</text>
</comment>
<dbReference type="Proteomes" id="UP001589793">
    <property type="component" value="Unassembled WGS sequence"/>
</dbReference>
<dbReference type="RefSeq" id="WP_376983027.1">
    <property type="nucleotide sequence ID" value="NZ_JBHLSV010000035.1"/>
</dbReference>
<evidence type="ECO:0000313" key="2">
    <source>
        <dbReference type="Proteomes" id="UP001589793"/>
    </source>
</evidence>
<protein>
    <recommendedName>
        <fullName evidence="3">DUF4192 family protein</fullName>
    </recommendedName>
</protein>
<proteinExistence type="predicted"/>
<evidence type="ECO:0000313" key="1">
    <source>
        <dbReference type="EMBL" id="MFC0675985.1"/>
    </source>
</evidence>
<evidence type="ECO:0008006" key="3">
    <source>
        <dbReference type="Google" id="ProtNLM"/>
    </source>
</evidence>
<accession>A0ABV6RG54</accession>
<sequence>MRTREHPTRGPRRSLRADDPAELLAEARLSMGIVPRDCLMLLGHERRSEHCVISRIPLDPVPVEDCTGEFHEVMRQMMREGCTGAFGVLVLRDGYERGPDETTIAEALRWCALTLIAAQELSPDPFDIPELWVLADAQARCIRVSPAPPDESGERAYDLALRDPQPLAPLEDTRAAAHAVAAGIPLPQERPEVDAALAAARPCILSRRGRLPTAPIEMAWQRTLAALARLGREESPRGSEEYVTDCEHVAALLDICGQRSGIDQLLTLALPADLVARIPPGGVVDVMLTDPSQRPGRRISAGGHWYEALRTLRWMSCPPPAERGRRELAQAWITLSHALGILAWWNYRCGTAGDLAQEVLTMYPDEPLALCLREMARVPITPAWHPRR</sequence>
<organism evidence="1 2">
    <name type="scientific">Brachybacterium hainanense</name>
    <dbReference type="NCBI Taxonomy" id="1541174"/>
    <lineage>
        <taxon>Bacteria</taxon>
        <taxon>Bacillati</taxon>
        <taxon>Actinomycetota</taxon>
        <taxon>Actinomycetes</taxon>
        <taxon>Micrococcales</taxon>
        <taxon>Dermabacteraceae</taxon>
        <taxon>Brachybacterium</taxon>
    </lineage>
</organism>
<reference evidence="1 2" key="1">
    <citation type="submission" date="2024-09" db="EMBL/GenBank/DDBJ databases">
        <authorList>
            <person name="Sun Q."/>
            <person name="Mori K."/>
        </authorList>
    </citation>
    <scope>NUCLEOTIDE SEQUENCE [LARGE SCALE GENOMIC DNA]</scope>
    <source>
        <strain evidence="1 2">CICC 10874</strain>
    </source>
</reference>
<dbReference type="EMBL" id="JBHLSV010000035">
    <property type="protein sequence ID" value="MFC0675985.1"/>
    <property type="molecule type" value="Genomic_DNA"/>
</dbReference>
<gene>
    <name evidence="1" type="ORF">ACFFF6_18705</name>
</gene>
<keyword evidence="2" id="KW-1185">Reference proteome</keyword>
<name>A0ABV6RG54_9MICO</name>